<organism evidence="1">
    <name type="scientific">Eubacterium limosum</name>
    <dbReference type="NCBI Taxonomy" id="1736"/>
    <lineage>
        <taxon>Bacteria</taxon>
        <taxon>Bacillati</taxon>
        <taxon>Bacillota</taxon>
        <taxon>Clostridia</taxon>
        <taxon>Eubacteriales</taxon>
        <taxon>Eubacteriaceae</taxon>
        <taxon>Eubacterium</taxon>
    </lineage>
</organism>
<sequence>MENLNPALMTFKQFIEYLGIKERMGRKLVNSPDCNYVVRIGSRIYVHKEILDNELKRRAKFNIPLKPLKEDKA</sequence>
<name>A0A6N3HC92_EUBLI</name>
<evidence type="ECO:0008006" key="2">
    <source>
        <dbReference type="Google" id="ProtNLM"/>
    </source>
</evidence>
<accession>A0A6N3HC92</accession>
<reference evidence="1" key="1">
    <citation type="submission" date="2019-11" db="EMBL/GenBank/DDBJ databases">
        <authorList>
            <person name="Feng L."/>
        </authorList>
    </citation>
    <scope>NUCLEOTIDE SEQUENCE</scope>
    <source>
        <strain evidence="1">ElimosumLFYP34</strain>
    </source>
</reference>
<dbReference type="EMBL" id="CACRTR010000023">
    <property type="protein sequence ID" value="VYU74102.1"/>
    <property type="molecule type" value="Genomic_DNA"/>
</dbReference>
<protein>
    <recommendedName>
        <fullName evidence="2">DNA-binding protein</fullName>
    </recommendedName>
</protein>
<proteinExistence type="predicted"/>
<dbReference type="AlphaFoldDB" id="A0A6N3HC92"/>
<dbReference type="Gene3D" id="3.90.105.50">
    <property type="match status" value="1"/>
</dbReference>
<evidence type="ECO:0000313" key="1">
    <source>
        <dbReference type="EMBL" id="VYU74102.1"/>
    </source>
</evidence>
<dbReference type="InterPro" id="IPR038148">
    <property type="entry name" value="Tn1545/Tn916_Xis"/>
</dbReference>
<gene>
    <name evidence="1" type="ORF">ELLFYP34_01116</name>
</gene>